<dbReference type="InterPro" id="IPR036259">
    <property type="entry name" value="MFS_trans_sf"/>
</dbReference>
<keyword evidence="3 8" id="KW-0813">Transport</keyword>
<keyword evidence="7 8" id="KW-0472">Membrane</keyword>
<protein>
    <recommendedName>
        <fullName evidence="8">Bcr/CflA family efflux transporter</fullName>
    </recommendedName>
</protein>
<feature type="transmembrane region" description="Helical" evidence="8">
    <location>
        <begin position="96"/>
        <end position="115"/>
    </location>
</feature>
<comment type="caution">
    <text evidence="8">Lacks conserved residue(s) required for the propagation of feature annotation.</text>
</comment>
<dbReference type="InterPro" id="IPR011701">
    <property type="entry name" value="MFS"/>
</dbReference>
<dbReference type="GO" id="GO:0005886">
    <property type="term" value="C:plasma membrane"/>
    <property type="evidence" value="ECO:0007669"/>
    <property type="project" value="UniProtKB-SubCell"/>
</dbReference>
<evidence type="ECO:0000313" key="11">
    <source>
        <dbReference type="Proteomes" id="UP000188276"/>
    </source>
</evidence>
<dbReference type="NCBIfam" id="TIGR00710">
    <property type="entry name" value="efflux_Bcr_CflA"/>
    <property type="match status" value="1"/>
</dbReference>
<keyword evidence="5 8" id="KW-0812">Transmembrane</keyword>
<dbReference type="PROSITE" id="PS50850">
    <property type="entry name" value="MFS"/>
    <property type="match status" value="1"/>
</dbReference>
<dbReference type="InterPro" id="IPR004812">
    <property type="entry name" value="Efflux_drug-R_Bcr/CmlA"/>
</dbReference>
<feature type="transmembrane region" description="Helical" evidence="8">
    <location>
        <begin position="66"/>
        <end position="84"/>
    </location>
</feature>
<evidence type="ECO:0000256" key="6">
    <source>
        <dbReference type="ARBA" id="ARBA00022989"/>
    </source>
</evidence>
<keyword evidence="4" id="KW-1003">Cell membrane</keyword>
<dbReference type="GO" id="GO:0042910">
    <property type="term" value="F:xenobiotic transmembrane transporter activity"/>
    <property type="evidence" value="ECO:0007669"/>
    <property type="project" value="InterPro"/>
</dbReference>
<evidence type="ECO:0000256" key="5">
    <source>
        <dbReference type="ARBA" id="ARBA00022692"/>
    </source>
</evidence>
<comment type="similarity">
    <text evidence="2 8">Belongs to the major facilitator superfamily. Bcr/CmlA family.</text>
</comment>
<feature type="transmembrane region" description="Helical" evidence="8">
    <location>
        <begin position="179"/>
        <end position="203"/>
    </location>
</feature>
<feature type="transmembrane region" description="Helical" evidence="8">
    <location>
        <begin position="388"/>
        <end position="408"/>
    </location>
</feature>
<dbReference type="PROSITE" id="PS00216">
    <property type="entry name" value="SUGAR_TRANSPORT_1"/>
    <property type="match status" value="1"/>
</dbReference>
<reference evidence="11" key="1">
    <citation type="submission" date="2017-02" db="EMBL/GenBank/DDBJ databases">
        <authorList>
            <person name="Rodrigo-Torres L."/>
            <person name="Arahal R.D."/>
            <person name="Lucena T."/>
        </authorList>
    </citation>
    <scope>NUCLEOTIDE SEQUENCE [LARGE SCALE GENOMIC DNA]</scope>
    <source>
        <strain evidence="11">CECT 7878</strain>
    </source>
</reference>
<organism evidence="10 11">
    <name type="scientific">Vibrio ruber (strain DSM 16370 / JCM 11486 / BCRC 17186 / CECT 7878 / LMG 23124 / VR1)</name>
    <dbReference type="NCBI Taxonomy" id="1123498"/>
    <lineage>
        <taxon>Bacteria</taxon>
        <taxon>Pseudomonadati</taxon>
        <taxon>Pseudomonadota</taxon>
        <taxon>Gammaproteobacteria</taxon>
        <taxon>Vibrionales</taxon>
        <taxon>Vibrionaceae</taxon>
        <taxon>Vibrio</taxon>
    </lineage>
</organism>
<evidence type="ECO:0000259" key="9">
    <source>
        <dbReference type="PROSITE" id="PS50850"/>
    </source>
</evidence>
<dbReference type="AlphaFoldDB" id="A0A1R4LU92"/>
<dbReference type="Pfam" id="PF07690">
    <property type="entry name" value="MFS_1"/>
    <property type="match status" value="1"/>
</dbReference>
<evidence type="ECO:0000256" key="2">
    <source>
        <dbReference type="ARBA" id="ARBA00006236"/>
    </source>
</evidence>
<feature type="transmembrane region" description="Helical" evidence="8">
    <location>
        <begin position="363"/>
        <end position="382"/>
    </location>
</feature>
<evidence type="ECO:0000256" key="7">
    <source>
        <dbReference type="ARBA" id="ARBA00023136"/>
    </source>
</evidence>
<proteinExistence type="inferred from homology"/>
<feature type="transmembrane region" description="Helical" evidence="8">
    <location>
        <begin position="304"/>
        <end position="323"/>
    </location>
</feature>
<dbReference type="Proteomes" id="UP000188276">
    <property type="component" value="Unassembled WGS sequence"/>
</dbReference>
<accession>A0A1R4LU92</accession>
<evidence type="ECO:0000256" key="4">
    <source>
        <dbReference type="ARBA" id="ARBA00022475"/>
    </source>
</evidence>
<dbReference type="PANTHER" id="PTHR23502">
    <property type="entry name" value="MAJOR FACILITATOR SUPERFAMILY"/>
    <property type="match status" value="1"/>
</dbReference>
<dbReference type="CDD" id="cd17320">
    <property type="entry name" value="MFS_MdfA_MDR_like"/>
    <property type="match status" value="1"/>
</dbReference>
<comment type="subcellular location">
    <subcellularLocation>
        <location evidence="8">Cell inner membrane</location>
        <topology evidence="8">Multi-pass membrane protein</topology>
    </subcellularLocation>
    <subcellularLocation>
        <location evidence="1">Cell membrane</location>
        <topology evidence="1">Multi-pass membrane protein</topology>
    </subcellularLocation>
</comment>
<dbReference type="SUPFAM" id="SSF103473">
    <property type="entry name" value="MFS general substrate transporter"/>
    <property type="match status" value="1"/>
</dbReference>
<dbReference type="STRING" id="1123498.VR7878_03979"/>
<dbReference type="EMBL" id="FULE01000092">
    <property type="protein sequence ID" value="SJN60075.1"/>
    <property type="molecule type" value="Genomic_DNA"/>
</dbReference>
<dbReference type="InterPro" id="IPR020846">
    <property type="entry name" value="MFS_dom"/>
</dbReference>
<name>A0A1R4LU92_VIBR1</name>
<evidence type="ECO:0000256" key="1">
    <source>
        <dbReference type="ARBA" id="ARBA00004651"/>
    </source>
</evidence>
<evidence type="ECO:0000313" key="10">
    <source>
        <dbReference type="EMBL" id="SJN60075.1"/>
    </source>
</evidence>
<dbReference type="Gene3D" id="1.20.1720.10">
    <property type="entry name" value="Multidrug resistance protein D"/>
    <property type="match status" value="1"/>
</dbReference>
<keyword evidence="11" id="KW-1185">Reference proteome</keyword>
<evidence type="ECO:0000256" key="8">
    <source>
        <dbReference type="RuleBase" id="RU365088"/>
    </source>
</evidence>
<feature type="transmembrane region" description="Helical" evidence="8">
    <location>
        <begin position="329"/>
        <end position="351"/>
    </location>
</feature>
<dbReference type="GO" id="GO:1990961">
    <property type="term" value="P:xenobiotic detoxification by transmembrane export across the plasma membrane"/>
    <property type="evidence" value="ECO:0007669"/>
    <property type="project" value="InterPro"/>
</dbReference>
<keyword evidence="6 8" id="KW-1133">Transmembrane helix</keyword>
<feature type="transmembrane region" description="Helical" evidence="8">
    <location>
        <begin position="121"/>
        <end position="142"/>
    </location>
</feature>
<feature type="domain" description="Major facilitator superfamily (MFS) profile" evidence="9">
    <location>
        <begin position="30"/>
        <end position="414"/>
    </location>
</feature>
<feature type="transmembrane region" description="Helical" evidence="8">
    <location>
        <begin position="271"/>
        <end position="292"/>
    </location>
</feature>
<feature type="transmembrane region" description="Helical" evidence="8">
    <location>
        <begin position="233"/>
        <end position="251"/>
    </location>
</feature>
<keyword evidence="8" id="KW-0997">Cell inner membrane</keyword>
<gene>
    <name evidence="10" type="primary">bcr_2</name>
    <name evidence="10" type="ORF">VR7878_03979</name>
</gene>
<dbReference type="InterPro" id="IPR005829">
    <property type="entry name" value="Sugar_transporter_CS"/>
</dbReference>
<sequence length="417" mass="44810">MRAASNRVPKTLCMNSMYIDEKKGLLSPKVVLVLGLLSAIAALSTDMYLPLFPDITSSLQTTPARVQLSITAFMIGLSVGQLIIGPCSDHYGRRKLLLGGTMLLTVASMACALSSNIELLIVARFFQGLGGAAGIVLARAIISDLCPRDRAAQYFNLVLAIQGIAPIAAPLIGGVASYFIWPVVFVFMALIACITTFFSGYYVRESLPIDQRPPFSFYKFFSQLYCLVSNKPYLAYTLIFSTQFGALFAYISASPFIYQSLFKFSAGEFSIIFSINAGIMMLGSIISARYVLKYGANSLMRGGIICTLVISTLLCIVDSLSQFQCEITIILLFFMMFSMSFIFGNAASMAMAATSNLKGTGSAVMGAIQFCSAAITPPLLGFGNPLSVLPMALVITGCSVISILALLLTTTEGRSDE</sequence>
<feature type="transmembrane region" description="Helical" evidence="8">
    <location>
        <begin position="154"/>
        <end position="173"/>
    </location>
</feature>
<dbReference type="PANTHER" id="PTHR23502:SF132">
    <property type="entry name" value="POLYAMINE TRANSPORTER 2-RELATED"/>
    <property type="match status" value="1"/>
</dbReference>
<evidence type="ECO:0000256" key="3">
    <source>
        <dbReference type="ARBA" id="ARBA00022448"/>
    </source>
</evidence>